<protein>
    <recommendedName>
        <fullName evidence="3">PadR family transcriptional regulator</fullName>
    </recommendedName>
</protein>
<dbReference type="InterPro" id="IPR036388">
    <property type="entry name" value="WH-like_DNA-bd_sf"/>
</dbReference>
<dbReference type="Proteomes" id="UP000228875">
    <property type="component" value="Unassembled WGS sequence"/>
</dbReference>
<dbReference type="AlphaFoldDB" id="A0A2M8DMY2"/>
<dbReference type="EMBL" id="PFTB01000034">
    <property type="protein sequence ID" value="PJB99496.1"/>
    <property type="molecule type" value="Genomic_DNA"/>
</dbReference>
<sequence>MERKFICSELAAEILNLLYEKGEKSRFTIEERTKNLIRKIIIETTLNELELEELIKESEGLAGKTYKITEKGKKIVEEERAKVKETKHSLTEV</sequence>
<evidence type="ECO:0008006" key="3">
    <source>
        <dbReference type="Google" id="ProtNLM"/>
    </source>
</evidence>
<evidence type="ECO:0000313" key="1">
    <source>
        <dbReference type="EMBL" id="PJB99496.1"/>
    </source>
</evidence>
<comment type="caution">
    <text evidence="1">The sequence shown here is derived from an EMBL/GenBank/DDBJ whole genome shotgun (WGS) entry which is preliminary data.</text>
</comment>
<name>A0A2M8DMY2_9BACT</name>
<gene>
    <name evidence="1" type="ORF">CO077_01440</name>
</gene>
<dbReference type="SUPFAM" id="SSF46785">
    <property type="entry name" value="Winged helix' DNA-binding domain"/>
    <property type="match status" value="1"/>
</dbReference>
<accession>A0A2M8DMY2</accession>
<dbReference type="InterPro" id="IPR036390">
    <property type="entry name" value="WH_DNA-bd_sf"/>
</dbReference>
<dbReference type="Gene3D" id="1.10.10.10">
    <property type="entry name" value="Winged helix-like DNA-binding domain superfamily/Winged helix DNA-binding domain"/>
    <property type="match status" value="1"/>
</dbReference>
<organism evidence="1 2">
    <name type="scientific">Candidatus Nealsonbacteria bacterium CG_4_9_14_0_8_um_filter_35_12</name>
    <dbReference type="NCBI Taxonomy" id="1974692"/>
    <lineage>
        <taxon>Bacteria</taxon>
        <taxon>Candidatus Nealsoniibacteriota</taxon>
    </lineage>
</organism>
<reference evidence="2" key="1">
    <citation type="submission" date="2017-09" db="EMBL/GenBank/DDBJ databases">
        <title>Depth-based differentiation of microbial function through sediment-hosted aquifers and enrichment of novel symbionts in the deep terrestrial subsurface.</title>
        <authorList>
            <person name="Probst A.J."/>
            <person name="Ladd B."/>
            <person name="Jarett J.K."/>
            <person name="Geller-Mcgrath D.E."/>
            <person name="Sieber C.M.K."/>
            <person name="Emerson J.B."/>
            <person name="Anantharaman K."/>
            <person name="Thomas B.C."/>
            <person name="Malmstrom R."/>
            <person name="Stieglmeier M."/>
            <person name="Klingl A."/>
            <person name="Woyke T."/>
            <person name="Ryan C.M."/>
            <person name="Banfield J.F."/>
        </authorList>
    </citation>
    <scope>NUCLEOTIDE SEQUENCE [LARGE SCALE GENOMIC DNA]</scope>
</reference>
<proteinExistence type="predicted"/>
<evidence type="ECO:0000313" key="2">
    <source>
        <dbReference type="Proteomes" id="UP000228875"/>
    </source>
</evidence>